<dbReference type="CDD" id="cd01127">
    <property type="entry name" value="TrwB_TraG_TraD_VirD4"/>
    <property type="match status" value="1"/>
</dbReference>
<dbReference type="SUPFAM" id="SSF52540">
    <property type="entry name" value="P-loop containing nucleoside triphosphate hydrolases"/>
    <property type="match status" value="1"/>
</dbReference>
<evidence type="ECO:0000313" key="9">
    <source>
        <dbReference type="Proteomes" id="UP000515847"/>
    </source>
</evidence>
<evidence type="ECO:0000256" key="2">
    <source>
        <dbReference type="ARBA" id="ARBA00008806"/>
    </source>
</evidence>
<accession>A0A7G6E016</accession>
<dbReference type="AlphaFoldDB" id="A0A7G6E016"/>
<dbReference type="PANTHER" id="PTHR37937:SF1">
    <property type="entry name" value="CONJUGATIVE TRANSFER: DNA TRANSPORT"/>
    <property type="match status" value="1"/>
</dbReference>
<organism evidence="8 9">
    <name type="scientific">Thermanaerosceptrum fracticalcis</name>
    <dbReference type="NCBI Taxonomy" id="1712410"/>
    <lineage>
        <taxon>Bacteria</taxon>
        <taxon>Bacillati</taxon>
        <taxon>Bacillota</taxon>
        <taxon>Clostridia</taxon>
        <taxon>Eubacteriales</taxon>
        <taxon>Peptococcaceae</taxon>
        <taxon>Thermanaerosceptrum</taxon>
    </lineage>
</organism>
<evidence type="ECO:0000313" key="8">
    <source>
        <dbReference type="EMBL" id="QNB45420.1"/>
    </source>
</evidence>
<dbReference type="InterPro" id="IPR003688">
    <property type="entry name" value="TraG/VirD4"/>
</dbReference>
<evidence type="ECO:0000256" key="6">
    <source>
        <dbReference type="ARBA" id="ARBA00023136"/>
    </source>
</evidence>
<name>A0A7G6E016_THEFR</name>
<dbReference type="GO" id="GO:0005886">
    <property type="term" value="C:plasma membrane"/>
    <property type="evidence" value="ECO:0007669"/>
    <property type="project" value="UniProtKB-SubCell"/>
</dbReference>
<evidence type="ECO:0000256" key="7">
    <source>
        <dbReference type="SAM" id="MobiDB-lite"/>
    </source>
</evidence>
<feature type="compositionally biased region" description="Basic and acidic residues" evidence="7">
    <location>
        <begin position="540"/>
        <end position="559"/>
    </location>
</feature>
<dbReference type="InterPro" id="IPR027417">
    <property type="entry name" value="P-loop_NTPase"/>
</dbReference>
<proteinExistence type="inferred from homology"/>
<dbReference type="Pfam" id="PF02534">
    <property type="entry name" value="T4SS-DNA_transf"/>
    <property type="match status" value="1"/>
</dbReference>
<dbReference type="EMBL" id="CP045798">
    <property type="protein sequence ID" value="QNB45420.1"/>
    <property type="molecule type" value="Genomic_DNA"/>
</dbReference>
<comment type="similarity">
    <text evidence="2">Belongs to the VirD4/TraG family.</text>
</comment>
<comment type="subcellular location">
    <subcellularLocation>
        <location evidence="1">Cell membrane</location>
        <topology evidence="1">Multi-pass membrane protein</topology>
    </subcellularLocation>
</comment>
<dbReference type="PANTHER" id="PTHR37937">
    <property type="entry name" value="CONJUGATIVE TRANSFER: DNA TRANSPORT"/>
    <property type="match status" value="1"/>
</dbReference>
<keyword evidence="5" id="KW-1133">Transmembrane helix</keyword>
<keyword evidence="3" id="KW-1003">Cell membrane</keyword>
<dbReference type="RefSeq" id="WP_153802102.1">
    <property type="nucleotide sequence ID" value="NZ_CP045798.1"/>
</dbReference>
<feature type="compositionally biased region" description="Polar residues" evidence="7">
    <location>
        <begin position="509"/>
        <end position="529"/>
    </location>
</feature>
<sequence>MPRLMWGGEDVFTHTIIVGPTRCGKTSTLIKPLIYQILMAKARGYKCGLSVVEPKGDVAKFTVDLARELGMKAYHLDPALEAPEESDRVNLMKGPADDVAEATVAVLKSMFGKQEAFFQTVQELTARNFIKLLKTNHGDNLDMISVLRALRDEEILKKETLLLERSGADPDLHSFFVHEMKGRTGDKWREFSLGLRAQLENLFSNSHLSPIINGDTGLNLDQHMAEGGILGVNTALGKLRRSGDAFGQFITMHLQSAAFRRPGTERTRIPHYLIIDEMSRYINPDTERFLSIAAEYRVAGIFALQSFSQLEISTGDLSGKSIRTAILTNCRNKISFGGLSNEDAEYFAKELGKDWEMRRENTYAGDVLADFFPKTYRDTETENYRIRPTDIQDGLPRFHFIHKLTREGHPCKPGIAVGAFVPDDWRERARELTKKQEASKSRGFFSFWKKNKETPPEMGLVRADTVPERDVPEQAQTIRPAPEPPQTNDHSNSLTNDHSKQQTEKPEQIRQQAKTGSKSQTPSSPSAQGTKKKIIVNQKIKTDNDKKAEELKRLNDNFI</sequence>
<dbReference type="KEGG" id="tfr:BR63_03265"/>
<keyword evidence="6" id="KW-0472">Membrane</keyword>
<dbReference type="Proteomes" id="UP000515847">
    <property type="component" value="Chromosome"/>
</dbReference>
<evidence type="ECO:0000256" key="1">
    <source>
        <dbReference type="ARBA" id="ARBA00004651"/>
    </source>
</evidence>
<gene>
    <name evidence="8" type="ORF">BR63_03265</name>
</gene>
<feature type="compositionally biased region" description="Polar residues" evidence="7">
    <location>
        <begin position="486"/>
        <end position="496"/>
    </location>
</feature>
<dbReference type="Gene3D" id="3.40.50.300">
    <property type="entry name" value="P-loop containing nucleotide triphosphate hydrolases"/>
    <property type="match status" value="1"/>
</dbReference>
<protein>
    <submittedName>
        <fullName evidence="8">TraM recognition domain-containing protein</fullName>
    </submittedName>
</protein>
<keyword evidence="9" id="KW-1185">Reference proteome</keyword>
<feature type="compositionally biased region" description="Basic and acidic residues" evidence="7">
    <location>
        <begin position="497"/>
        <end position="508"/>
    </location>
</feature>
<keyword evidence="4" id="KW-0812">Transmembrane</keyword>
<feature type="region of interest" description="Disordered" evidence="7">
    <location>
        <begin position="467"/>
        <end position="559"/>
    </location>
</feature>
<evidence type="ECO:0000256" key="5">
    <source>
        <dbReference type="ARBA" id="ARBA00022989"/>
    </source>
</evidence>
<evidence type="ECO:0000256" key="3">
    <source>
        <dbReference type="ARBA" id="ARBA00022475"/>
    </source>
</evidence>
<dbReference type="InterPro" id="IPR051539">
    <property type="entry name" value="T4SS-coupling_protein"/>
</dbReference>
<dbReference type="OrthoDB" id="9766496at2"/>
<reference evidence="8 9" key="1">
    <citation type="journal article" date="2019" name="Front. Microbiol.">
        <title>Thermoanaerosceptrum fracticalcis gen. nov. sp. nov., a Novel Fumarate-Fermenting Microorganism From a Deep Fractured Carbonate Aquifer of the US Great Basin.</title>
        <authorList>
            <person name="Hamilton-Brehm S.D."/>
            <person name="Stewart L.E."/>
            <person name="Zavarin M."/>
            <person name="Caldwell M."/>
            <person name="Lawson P.A."/>
            <person name="Onstott T.C."/>
            <person name="Grzymski J."/>
            <person name="Neveux I."/>
            <person name="Lollar B.S."/>
            <person name="Russell C.E."/>
            <person name="Moser D.P."/>
        </authorList>
    </citation>
    <scope>NUCLEOTIDE SEQUENCE [LARGE SCALE GENOMIC DNA]</scope>
    <source>
        <strain evidence="8 9">DRI-13</strain>
    </source>
</reference>
<evidence type="ECO:0000256" key="4">
    <source>
        <dbReference type="ARBA" id="ARBA00022692"/>
    </source>
</evidence>